<dbReference type="RefSeq" id="WP_184638579.1">
    <property type="nucleotide sequence ID" value="NZ_BAABKT010000035.1"/>
</dbReference>
<dbReference type="Proteomes" id="UP000578077">
    <property type="component" value="Unassembled WGS sequence"/>
</dbReference>
<accession>A0A841EN63</accession>
<evidence type="ECO:0000313" key="1">
    <source>
        <dbReference type="EMBL" id="MBB6000861.1"/>
    </source>
</evidence>
<reference evidence="1 2" key="1">
    <citation type="submission" date="2020-08" db="EMBL/GenBank/DDBJ databases">
        <title>Sequencing the genomes of 1000 actinobacteria strains.</title>
        <authorList>
            <person name="Klenk H.-P."/>
        </authorList>
    </citation>
    <scope>NUCLEOTIDE SEQUENCE [LARGE SCALE GENOMIC DNA]</scope>
    <source>
        <strain evidence="1 2">DSM 44593</strain>
    </source>
</reference>
<proteinExistence type="predicted"/>
<dbReference type="EMBL" id="JACHLY010000001">
    <property type="protein sequence ID" value="MBB6000861.1"/>
    <property type="molecule type" value="Genomic_DNA"/>
</dbReference>
<name>A0A841EN63_9ACTN</name>
<protein>
    <submittedName>
        <fullName evidence="1">Uncharacterized protein</fullName>
    </submittedName>
</protein>
<evidence type="ECO:0000313" key="2">
    <source>
        <dbReference type="Proteomes" id="UP000578077"/>
    </source>
</evidence>
<gene>
    <name evidence="1" type="ORF">HNR25_004612</name>
</gene>
<dbReference type="AlphaFoldDB" id="A0A841EN63"/>
<organism evidence="1 2">
    <name type="scientific">Streptomonospora salina</name>
    <dbReference type="NCBI Taxonomy" id="104205"/>
    <lineage>
        <taxon>Bacteria</taxon>
        <taxon>Bacillati</taxon>
        <taxon>Actinomycetota</taxon>
        <taxon>Actinomycetes</taxon>
        <taxon>Streptosporangiales</taxon>
        <taxon>Nocardiopsidaceae</taxon>
        <taxon>Streptomonospora</taxon>
    </lineage>
</organism>
<comment type="caution">
    <text evidence="1">The sequence shown here is derived from an EMBL/GenBank/DDBJ whole genome shotgun (WGS) entry which is preliminary data.</text>
</comment>
<keyword evidence="2" id="KW-1185">Reference proteome</keyword>
<sequence length="68" mass="7174">MDQKTKAALAEQINQARAEFVQGIAGVLHTIKASLCGADVDGQPCVRPAGHVGPHNYRWPGGLPEEAP</sequence>